<gene>
    <name evidence="1" type="ORF">UFOVP1483_46</name>
</gene>
<reference evidence="1" key="1">
    <citation type="submission" date="2020-05" db="EMBL/GenBank/DDBJ databases">
        <authorList>
            <person name="Chiriac C."/>
            <person name="Salcher M."/>
            <person name="Ghai R."/>
            <person name="Kavagutti S V."/>
        </authorList>
    </citation>
    <scope>NUCLEOTIDE SEQUENCE</scope>
</reference>
<dbReference type="EMBL" id="LR797431">
    <property type="protein sequence ID" value="CAB4215737.1"/>
    <property type="molecule type" value="Genomic_DNA"/>
</dbReference>
<accession>A0A6J5SMG3</accession>
<protein>
    <submittedName>
        <fullName evidence="1">Uncharacterized protein</fullName>
    </submittedName>
</protein>
<evidence type="ECO:0000313" key="1">
    <source>
        <dbReference type="EMBL" id="CAB4215737.1"/>
    </source>
</evidence>
<name>A0A6J5SMG3_9CAUD</name>
<sequence length="158" mass="17742">MTQKTHWKQLTNPDYIGAYSLQEGQDLTVTITKVVREMVTSSGGKKEECTVAHLQGHKPMIMNVTNCKTIANLYKTPYIEEWAGKSITIFATNTKLKGEDVECLRIRPTTPIILDDLIALFELKKGSLNEAETKRANDIISTKEVSSYPKLINILKAK</sequence>
<proteinExistence type="predicted"/>
<organism evidence="1">
    <name type="scientific">uncultured Caudovirales phage</name>
    <dbReference type="NCBI Taxonomy" id="2100421"/>
    <lineage>
        <taxon>Viruses</taxon>
        <taxon>Duplodnaviria</taxon>
        <taxon>Heunggongvirae</taxon>
        <taxon>Uroviricota</taxon>
        <taxon>Caudoviricetes</taxon>
        <taxon>Peduoviridae</taxon>
        <taxon>Maltschvirus</taxon>
        <taxon>Maltschvirus maltsch</taxon>
    </lineage>
</organism>